<evidence type="ECO:0000313" key="2">
    <source>
        <dbReference type="Proteomes" id="UP000799755"/>
    </source>
</evidence>
<name>A0ACB6QWE0_9PLEO</name>
<gene>
    <name evidence="1" type="ORF">BDR25DRAFT_354450</name>
</gene>
<sequence length="736" mass="81566">MPPAATAPSTFSPSILSRNFDSDCAFTICYIYFPRETRGIQLNLSSFDSSAPSVGGCFLPILPLSSFTFTSSAVSTKPDLSVMQLNLILFGPGSLFVLVVAAPHEKKNIASYRNVGIDLVGLPSQSPCIDTKTDKHDISSCLNLGQIYICGASPIRLFPWTALRGVAKIKRSLHFYTEPGDVAGLEPHSPHDGCPRSGPIDTEPGLLPPVRLAWCFVWHVPFPRKEPHGNANNAWSKDAEVAFRLTPTASFTLEANTSSANNMLPNSPVSKCIRLAYGRTLISRPVSSFSDGIYLEDNINYSLNWTTLMLGMKGAELGEDPLILIEDYGWQRDRKLCGASRNSTPSDIFTEILIPFKKALEYRVFFSSLQSENDRDVKPSLEEREMTDPIPYLSFCLTPFRLVPSSPVGGCIPSAVTHPAGIIKIETDLPLSLLESMLPTPVRHTHHPRIRPMQDHTLGTLHIDSIAATALLAEDATFDRLLDLGCEDAGGIALLLQIQVNALIDLPQRDGTAIAIQGVADGRWSLGLISEESVGEAHFAVLFTLWIEGELKFESWEVLLRWRLKVRLRFVRMKKRVSDRSGEKNANPDLFRSISKDLYNALPPTKEVPDPRSQGEIHKGSLSHKKPFHSPRNCPQVGDIQTRQGFIHTQDYNSIVIAFIGNRNLARIRFGEVCAFFEEQRESGGMQGVDMVSDANAVDMWEAKWRDPSHIPYYPQNVAIFSLPQNQLGFNLQNPS</sequence>
<reference evidence="1" key="1">
    <citation type="journal article" date="2020" name="Stud. Mycol.">
        <title>101 Dothideomycetes genomes: a test case for predicting lifestyles and emergence of pathogens.</title>
        <authorList>
            <person name="Haridas S."/>
            <person name="Albert R."/>
            <person name="Binder M."/>
            <person name="Bloem J."/>
            <person name="Labutti K."/>
            <person name="Salamov A."/>
            <person name="Andreopoulos B."/>
            <person name="Baker S."/>
            <person name="Barry K."/>
            <person name="Bills G."/>
            <person name="Bluhm B."/>
            <person name="Cannon C."/>
            <person name="Castanera R."/>
            <person name="Culley D."/>
            <person name="Daum C."/>
            <person name="Ezra D."/>
            <person name="Gonzalez J."/>
            <person name="Henrissat B."/>
            <person name="Kuo A."/>
            <person name="Liang C."/>
            <person name="Lipzen A."/>
            <person name="Lutzoni F."/>
            <person name="Magnuson J."/>
            <person name="Mondo S."/>
            <person name="Nolan M."/>
            <person name="Ohm R."/>
            <person name="Pangilinan J."/>
            <person name="Park H.-J."/>
            <person name="Ramirez L."/>
            <person name="Alfaro M."/>
            <person name="Sun H."/>
            <person name="Tritt A."/>
            <person name="Yoshinaga Y."/>
            <person name="Zwiers L.-H."/>
            <person name="Turgeon B."/>
            <person name="Goodwin S."/>
            <person name="Spatafora J."/>
            <person name="Crous P."/>
            <person name="Grigoriev I."/>
        </authorList>
    </citation>
    <scope>NUCLEOTIDE SEQUENCE</scope>
    <source>
        <strain evidence="1">ATCC 200398</strain>
    </source>
</reference>
<keyword evidence="2" id="KW-1185">Reference proteome</keyword>
<proteinExistence type="predicted"/>
<accession>A0ACB6QWE0</accession>
<evidence type="ECO:0000313" key="1">
    <source>
        <dbReference type="EMBL" id="KAF2471191.1"/>
    </source>
</evidence>
<comment type="caution">
    <text evidence="1">The sequence shown here is derived from an EMBL/GenBank/DDBJ whole genome shotgun (WGS) entry which is preliminary data.</text>
</comment>
<dbReference type="EMBL" id="MU003505">
    <property type="protein sequence ID" value="KAF2471191.1"/>
    <property type="molecule type" value="Genomic_DNA"/>
</dbReference>
<protein>
    <submittedName>
        <fullName evidence="1">Uncharacterized protein</fullName>
    </submittedName>
</protein>
<dbReference type="Proteomes" id="UP000799755">
    <property type="component" value="Unassembled WGS sequence"/>
</dbReference>
<organism evidence="1 2">
    <name type="scientific">Lindgomyces ingoldianus</name>
    <dbReference type="NCBI Taxonomy" id="673940"/>
    <lineage>
        <taxon>Eukaryota</taxon>
        <taxon>Fungi</taxon>
        <taxon>Dikarya</taxon>
        <taxon>Ascomycota</taxon>
        <taxon>Pezizomycotina</taxon>
        <taxon>Dothideomycetes</taxon>
        <taxon>Pleosporomycetidae</taxon>
        <taxon>Pleosporales</taxon>
        <taxon>Lindgomycetaceae</taxon>
        <taxon>Lindgomyces</taxon>
    </lineage>
</organism>